<evidence type="ECO:0000256" key="2">
    <source>
        <dbReference type="ARBA" id="ARBA00022525"/>
    </source>
</evidence>
<dbReference type="SUPFAM" id="SSF51120">
    <property type="entry name" value="beta-Roll"/>
    <property type="match status" value="2"/>
</dbReference>
<dbReference type="AlphaFoldDB" id="A0A4S3MJT6"/>
<comment type="caution">
    <text evidence="4">The sequence shown here is derived from an EMBL/GenBank/DDBJ whole genome shotgun (WGS) entry which is preliminary data.</text>
</comment>
<evidence type="ECO:0000256" key="1">
    <source>
        <dbReference type="ARBA" id="ARBA00004613"/>
    </source>
</evidence>
<evidence type="ECO:0000313" key="4">
    <source>
        <dbReference type="EMBL" id="THD82216.1"/>
    </source>
</evidence>
<dbReference type="InterPro" id="IPR011049">
    <property type="entry name" value="Serralysin-like_metalloprot_C"/>
</dbReference>
<dbReference type="PROSITE" id="PS00330">
    <property type="entry name" value="HEMOLYSIN_CALCIUM"/>
    <property type="match status" value="2"/>
</dbReference>
<dbReference type="Proteomes" id="UP000309450">
    <property type="component" value="Unassembled WGS sequence"/>
</dbReference>
<dbReference type="RefSeq" id="WP_136395324.1">
    <property type="nucleotide sequence ID" value="NZ_SSND01000004.1"/>
</dbReference>
<protein>
    <submittedName>
        <fullName evidence="4">Calcium-binding protein</fullName>
    </submittedName>
</protein>
<feature type="region of interest" description="Disordered" evidence="3">
    <location>
        <begin position="298"/>
        <end position="331"/>
    </location>
</feature>
<dbReference type="InterPro" id="IPR001343">
    <property type="entry name" value="Hemolysn_Ca-bd"/>
</dbReference>
<gene>
    <name evidence="4" type="ORF">E7811_14155</name>
</gene>
<dbReference type="PANTHER" id="PTHR38340:SF1">
    <property type="entry name" value="S-LAYER PROTEIN"/>
    <property type="match status" value="1"/>
</dbReference>
<accession>A0A4S3MJT6</accession>
<dbReference type="GO" id="GO:0005576">
    <property type="term" value="C:extracellular region"/>
    <property type="evidence" value="ECO:0007669"/>
    <property type="project" value="UniProtKB-SubCell"/>
</dbReference>
<dbReference type="PANTHER" id="PTHR38340">
    <property type="entry name" value="S-LAYER PROTEIN"/>
    <property type="match status" value="1"/>
</dbReference>
<keyword evidence="2" id="KW-0964">Secreted</keyword>
<dbReference type="InterPro" id="IPR018511">
    <property type="entry name" value="Hemolysin-typ_Ca-bd_CS"/>
</dbReference>
<dbReference type="InterPro" id="IPR050557">
    <property type="entry name" value="RTX_toxin/Mannuronan_C5-epim"/>
</dbReference>
<dbReference type="OrthoDB" id="7828248at2"/>
<dbReference type="GO" id="GO:0005509">
    <property type="term" value="F:calcium ion binding"/>
    <property type="evidence" value="ECO:0007669"/>
    <property type="project" value="InterPro"/>
</dbReference>
<feature type="compositionally biased region" description="Low complexity" evidence="3">
    <location>
        <begin position="302"/>
        <end position="314"/>
    </location>
</feature>
<organism evidence="4 5">
    <name type="scientific">Aliigemmobacter aestuarii</name>
    <dbReference type="NCBI Taxonomy" id="1445661"/>
    <lineage>
        <taxon>Bacteria</taxon>
        <taxon>Pseudomonadati</taxon>
        <taxon>Pseudomonadota</taxon>
        <taxon>Alphaproteobacteria</taxon>
        <taxon>Rhodobacterales</taxon>
        <taxon>Paracoccaceae</taxon>
        <taxon>Aliigemmobacter</taxon>
    </lineage>
</organism>
<name>A0A4S3MJT6_9RHOB</name>
<sequence>MARLPLSRLIAGLRADPGLRANVSDRDFREGIEAAQLLNRVLIRIIEQTGVNRDGVLTAGDMRTISDALWERRNAALWRDFYIGHGNDEGDQETGYHNLQNDGGRLEFMGRNFADTVADAIYHYGFRIQNGRYYNEDGNDNERAADVAGWLNYFLNGRTMVYGSDAAEELVGRSYSNVFAAARNETYIAGGGADSVWADLGNDLILLGAGNDLAGGGDGRDKIRGAGGNDRIWGESGADRIRGGGGDDSLGGGTGNDAMWGDAGADTLHGDEGADRIAGGLGNDLVYGGDGNDRIRGQAGNDSLIGSDGADSLSGGDGRDSLYGGEGPDRLDGGAGADGIYLWEDRAAADTLVFTPGDSGRTNGTIDLVEGFVPGQDRIDLTAFGAMRITDLTHTGNGRASAFFDGTHLRIDRNGDGATDMMVEFTWVDDLRASDFILA</sequence>
<evidence type="ECO:0000256" key="3">
    <source>
        <dbReference type="SAM" id="MobiDB-lite"/>
    </source>
</evidence>
<keyword evidence="5" id="KW-1185">Reference proteome</keyword>
<dbReference type="EMBL" id="SSND01000004">
    <property type="protein sequence ID" value="THD82216.1"/>
    <property type="molecule type" value="Genomic_DNA"/>
</dbReference>
<dbReference type="Gene3D" id="2.150.10.10">
    <property type="entry name" value="Serralysin-like metalloprotease, C-terminal"/>
    <property type="match status" value="2"/>
</dbReference>
<evidence type="ECO:0000313" key="5">
    <source>
        <dbReference type="Proteomes" id="UP000309450"/>
    </source>
</evidence>
<feature type="region of interest" description="Disordered" evidence="3">
    <location>
        <begin position="234"/>
        <end position="256"/>
    </location>
</feature>
<comment type="subcellular location">
    <subcellularLocation>
        <location evidence="1">Secreted</location>
    </subcellularLocation>
</comment>
<proteinExistence type="predicted"/>
<reference evidence="4 5" key="1">
    <citation type="submission" date="2019-04" db="EMBL/GenBank/DDBJ databases">
        <title>Draft genome sequence of Gemmobacter aestuarii sp. nov.</title>
        <authorList>
            <person name="Hameed A."/>
            <person name="Lin S.-Y."/>
            <person name="Shahina M."/>
            <person name="Lai W.-A."/>
            <person name="Young C.-C."/>
        </authorList>
    </citation>
    <scope>NUCLEOTIDE SEQUENCE [LARGE SCALE GENOMIC DNA]</scope>
    <source>
        <strain evidence="4 5">CC-PW-75</strain>
    </source>
</reference>
<dbReference type="PRINTS" id="PR00313">
    <property type="entry name" value="CABNDNGRPT"/>
</dbReference>
<feature type="compositionally biased region" description="Gly residues" evidence="3">
    <location>
        <begin position="243"/>
        <end position="255"/>
    </location>
</feature>
<dbReference type="Pfam" id="PF00353">
    <property type="entry name" value="HemolysinCabind"/>
    <property type="match status" value="4"/>
</dbReference>